<protein>
    <recommendedName>
        <fullName evidence="4">Secreted protein</fullName>
    </recommendedName>
</protein>
<evidence type="ECO:0000256" key="1">
    <source>
        <dbReference type="SAM" id="SignalP"/>
    </source>
</evidence>
<name>A0A4U6UYW7_SETVI</name>
<dbReference type="EMBL" id="CM016555">
    <property type="protein sequence ID" value="TKW20584.1"/>
    <property type="molecule type" value="Genomic_DNA"/>
</dbReference>
<proteinExistence type="predicted"/>
<gene>
    <name evidence="2" type="ORF">SEVIR_4G098701v2</name>
</gene>
<accession>A0A4U6UYW7</accession>
<feature type="signal peptide" evidence="1">
    <location>
        <begin position="1"/>
        <end position="19"/>
    </location>
</feature>
<evidence type="ECO:0000313" key="3">
    <source>
        <dbReference type="Proteomes" id="UP000298652"/>
    </source>
</evidence>
<organism evidence="2 3">
    <name type="scientific">Setaria viridis</name>
    <name type="common">Green bristlegrass</name>
    <name type="synonym">Setaria italica subsp. viridis</name>
    <dbReference type="NCBI Taxonomy" id="4556"/>
    <lineage>
        <taxon>Eukaryota</taxon>
        <taxon>Viridiplantae</taxon>
        <taxon>Streptophyta</taxon>
        <taxon>Embryophyta</taxon>
        <taxon>Tracheophyta</taxon>
        <taxon>Spermatophyta</taxon>
        <taxon>Magnoliopsida</taxon>
        <taxon>Liliopsida</taxon>
        <taxon>Poales</taxon>
        <taxon>Poaceae</taxon>
        <taxon>PACMAD clade</taxon>
        <taxon>Panicoideae</taxon>
        <taxon>Panicodae</taxon>
        <taxon>Paniceae</taxon>
        <taxon>Cenchrinae</taxon>
        <taxon>Setaria</taxon>
    </lineage>
</organism>
<dbReference type="Gramene" id="TKW20584">
    <property type="protein sequence ID" value="TKW20584"/>
    <property type="gene ID" value="SEVIR_4G098701v2"/>
</dbReference>
<dbReference type="Proteomes" id="UP000298652">
    <property type="component" value="Chromosome 4"/>
</dbReference>
<feature type="chain" id="PRO_5020930730" description="Secreted protein" evidence="1">
    <location>
        <begin position="20"/>
        <end position="75"/>
    </location>
</feature>
<evidence type="ECO:0000313" key="2">
    <source>
        <dbReference type="EMBL" id="TKW20584.1"/>
    </source>
</evidence>
<evidence type="ECO:0008006" key="4">
    <source>
        <dbReference type="Google" id="ProtNLM"/>
    </source>
</evidence>
<keyword evidence="1" id="KW-0732">Signal</keyword>
<dbReference type="AlphaFoldDB" id="A0A4U6UYW7"/>
<keyword evidence="3" id="KW-1185">Reference proteome</keyword>
<reference evidence="2" key="1">
    <citation type="submission" date="2019-03" db="EMBL/GenBank/DDBJ databases">
        <title>WGS assembly of Setaria viridis.</title>
        <authorList>
            <person name="Huang P."/>
            <person name="Jenkins J."/>
            <person name="Grimwood J."/>
            <person name="Barry K."/>
            <person name="Healey A."/>
            <person name="Mamidi S."/>
            <person name="Sreedasyam A."/>
            <person name="Shu S."/>
            <person name="Feldman M."/>
            <person name="Wu J."/>
            <person name="Yu Y."/>
            <person name="Chen C."/>
            <person name="Johnson J."/>
            <person name="Rokhsar D."/>
            <person name="Baxter I."/>
            <person name="Schmutz J."/>
            <person name="Brutnell T."/>
            <person name="Kellogg E."/>
        </authorList>
    </citation>
    <scope>NUCLEOTIDE SEQUENCE [LARGE SCALE GENOMIC DNA]</scope>
</reference>
<sequence length="75" mass="8317">MGSITVNLSLLLTFAHTGACRMGGQRHKRRQSLAKVVDRHSYSLLQLVDFIGEHCVGFEVVHFLLAVSGGCIYRD</sequence>